<accession>L1KNG1</accession>
<dbReference type="Gene3D" id="3.30.450.180">
    <property type="match status" value="1"/>
</dbReference>
<proteinExistence type="predicted"/>
<evidence type="ECO:0000313" key="3">
    <source>
        <dbReference type="Proteomes" id="UP000010411"/>
    </source>
</evidence>
<evidence type="ECO:0000313" key="2">
    <source>
        <dbReference type="EMBL" id="EKX62316.1"/>
    </source>
</evidence>
<sequence length="154" mass="16818">MTDSPAFVRDGRLDILAVNHLGRALYSPLFPAWEESVNTTVSLLRTEAGCAPHDSELTGLIGELVTRSDEFRITWAKHNVRLHHTGRKSFRHPAVGVLTLDFDAMELPAQPGLTMTAYSAAPGTPDHDSLRLLAAWAAAENAEPTSHPSNQPDR</sequence>
<gene>
    <name evidence="2" type="ORF">STRIP9103_09190</name>
</gene>
<evidence type="ECO:0000259" key="1">
    <source>
        <dbReference type="Pfam" id="PF17765"/>
    </source>
</evidence>
<dbReference type="Proteomes" id="UP000010411">
    <property type="component" value="Unassembled WGS sequence"/>
</dbReference>
<dbReference type="EMBL" id="AEJC01000528">
    <property type="protein sequence ID" value="EKX62316.1"/>
    <property type="molecule type" value="Genomic_DNA"/>
</dbReference>
<dbReference type="PANTHER" id="PTHR35010:SF2">
    <property type="entry name" value="BLL4672 PROTEIN"/>
    <property type="match status" value="1"/>
</dbReference>
<dbReference type="Pfam" id="PF17765">
    <property type="entry name" value="MLTR_LBD"/>
    <property type="match status" value="1"/>
</dbReference>
<organism evidence="2 3">
    <name type="scientific">Streptomyces ipomoeae 91-03</name>
    <dbReference type="NCBI Taxonomy" id="698759"/>
    <lineage>
        <taxon>Bacteria</taxon>
        <taxon>Bacillati</taxon>
        <taxon>Actinomycetota</taxon>
        <taxon>Actinomycetes</taxon>
        <taxon>Kitasatosporales</taxon>
        <taxon>Streptomycetaceae</taxon>
        <taxon>Streptomyces</taxon>
    </lineage>
</organism>
<feature type="domain" description="MmyB-like transcription regulator ligand binding" evidence="1">
    <location>
        <begin position="28"/>
        <end position="133"/>
    </location>
</feature>
<dbReference type="InterPro" id="IPR041413">
    <property type="entry name" value="MLTR_LBD"/>
</dbReference>
<keyword evidence="3" id="KW-1185">Reference proteome</keyword>
<dbReference type="PANTHER" id="PTHR35010">
    <property type="entry name" value="BLL4672 PROTEIN-RELATED"/>
    <property type="match status" value="1"/>
</dbReference>
<reference evidence="2 3" key="1">
    <citation type="submission" date="2012-11" db="EMBL/GenBank/DDBJ databases">
        <authorList>
            <person name="Huguet-Tapia J.C."/>
            <person name="Durkin A.S."/>
            <person name="Pettis G.S."/>
            <person name="Badger J.H."/>
        </authorList>
    </citation>
    <scope>NUCLEOTIDE SEQUENCE [LARGE SCALE GENOMIC DNA]</scope>
    <source>
        <strain evidence="2 3">91-03</strain>
    </source>
</reference>
<name>L1KNG1_9ACTN</name>
<protein>
    <submittedName>
        <fullName evidence="2">Putative transcriptional regulator</fullName>
    </submittedName>
</protein>
<dbReference type="AlphaFoldDB" id="L1KNG1"/>
<comment type="caution">
    <text evidence="2">The sequence shown here is derived from an EMBL/GenBank/DDBJ whole genome shotgun (WGS) entry which is preliminary data.</text>
</comment>
<dbReference type="PATRIC" id="fig|698759.3.peg.6992"/>